<proteinExistence type="inferred from homology"/>
<evidence type="ECO:0000256" key="5">
    <source>
        <dbReference type="ARBA" id="ARBA00023136"/>
    </source>
</evidence>
<comment type="similarity">
    <text evidence="2">Belongs to the EamA transporter family.</text>
</comment>
<feature type="transmembrane region" description="Helical" evidence="6">
    <location>
        <begin position="278"/>
        <end position="296"/>
    </location>
</feature>
<reference evidence="8" key="2">
    <citation type="submission" date="2020-09" db="EMBL/GenBank/DDBJ databases">
        <authorList>
            <person name="Sun Q."/>
            <person name="Kim S."/>
        </authorList>
    </citation>
    <scope>NUCLEOTIDE SEQUENCE</scope>
    <source>
        <strain evidence="8">KCTC 32296</strain>
    </source>
</reference>
<protein>
    <recommendedName>
        <fullName evidence="7">EamA domain-containing protein</fullName>
    </recommendedName>
</protein>
<dbReference type="EMBL" id="BMZB01000006">
    <property type="protein sequence ID" value="GGZ43418.1"/>
    <property type="molecule type" value="Genomic_DNA"/>
</dbReference>
<dbReference type="Proteomes" id="UP000662572">
    <property type="component" value="Unassembled WGS sequence"/>
</dbReference>
<feature type="transmembrane region" description="Helical" evidence="6">
    <location>
        <begin position="29"/>
        <end position="50"/>
    </location>
</feature>
<dbReference type="PANTHER" id="PTHR32322:SF2">
    <property type="entry name" value="EAMA DOMAIN-CONTAINING PROTEIN"/>
    <property type="match status" value="1"/>
</dbReference>
<evidence type="ECO:0000256" key="1">
    <source>
        <dbReference type="ARBA" id="ARBA00004141"/>
    </source>
</evidence>
<evidence type="ECO:0000256" key="2">
    <source>
        <dbReference type="ARBA" id="ARBA00007362"/>
    </source>
</evidence>
<gene>
    <name evidence="8" type="ORF">GCM10011273_32810</name>
</gene>
<sequence length="349" mass="35512">MQQSDSSKPETPCNALLSEETAQARTLPALWGSITGIAAMMMVIAVWTGFSLSARGLSHLNLTPADAALVRFGLPALLFLPLLKSRWPHIRRAPLSAVLSVFAGGGLPFYLVAVKGATLTSAALSAALIPGGSVLIVSLFQALNARSKVSVSVMTGLALIACGLAAVTMVSRLNTGATALSPLGTALVFVAGALWALFTLSVRKTGLDAIAVSLVQCLPSLAALAVLSVSGYAPIHLGLHNILSAWPFILAHGVGTGLMAGLCYAFAIRKLGAVQASALGSLSPAVTAICAGLFLGEPLTPLLLTGAALVSTGVILLNLKASKPRANPIAKGIKSPAAAPQIFNSRVNS</sequence>
<feature type="transmembrane region" description="Helical" evidence="6">
    <location>
        <begin position="179"/>
        <end position="198"/>
    </location>
</feature>
<dbReference type="InterPro" id="IPR050638">
    <property type="entry name" value="AA-Vitamin_Transporters"/>
</dbReference>
<reference evidence="8" key="1">
    <citation type="journal article" date="2014" name="Int. J. Syst. Evol. Microbiol.">
        <title>Complete genome sequence of Corynebacterium casei LMG S-19264T (=DSM 44701T), isolated from a smear-ripened cheese.</title>
        <authorList>
            <consortium name="US DOE Joint Genome Institute (JGI-PGF)"/>
            <person name="Walter F."/>
            <person name="Albersmeier A."/>
            <person name="Kalinowski J."/>
            <person name="Ruckert C."/>
        </authorList>
    </citation>
    <scope>NUCLEOTIDE SEQUENCE</scope>
    <source>
        <strain evidence="8">KCTC 32296</strain>
    </source>
</reference>
<dbReference type="RefSeq" id="WP_189488616.1">
    <property type="nucleotide sequence ID" value="NZ_BMZB01000006.1"/>
</dbReference>
<comment type="subcellular location">
    <subcellularLocation>
        <location evidence="1">Membrane</location>
        <topology evidence="1">Multi-pass membrane protein</topology>
    </subcellularLocation>
</comment>
<feature type="transmembrane region" description="Helical" evidence="6">
    <location>
        <begin position="152"/>
        <end position="173"/>
    </location>
</feature>
<dbReference type="Gene3D" id="1.10.3730.20">
    <property type="match status" value="1"/>
</dbReference>
<dbReference type="AlphaFoldDB" id="A0A918QEJ1"/>
<name>A0A918QEJ1_9CAUL</name>
<dbReference type="PANTHER" id="PTHR32322">
    <property type="entry name" value="INNER MEMBRANE TRANSPORTER"/>
    <property type="match status" value="1"/>
</dbReference>
<feature type="transmembrane region" description="Helical" evidence="6">
    <location>
        <begin position="302"/>
        <end position="319"/>
    </location>
</feature>
<evidence type="ECO:0000313" key="8">
    <source>
        <dbReference type="EMBL" id="GGZ43418.1"/>
    </source>
</evidence>
<comment type="caution">
    <text evidence="8">The sequence shown here is derived from an EMBL/GenBank/DDBJ whole genome shotgun (WGS) entry which is preliminary data.</text>
</comment>
<dbReference type="GO" id="GO:0016020">
    <property type="term" value="C:membrane"/>
    <property type="evidence" value="ECO:0007669"/>
    <property type="project" value="UniProtKB-SubCell"/>
</dbReference>
<feature type="transmembrane region" description="Helical" evidence="6">
    <location>
        <begin position="62"/>
        <end position="83"/>
    </location>
</feature>
<evidence type="ECO:0000256" key="4">
    <source>
        <dbReference type="ARBA" id="ARBA00022989"/>
    </source>
</evidence>
<feature type="transmembrane region" description="Helical" evidence="6">
    <location>
        <begin position="245"/>
        <end position="266"/>
    </location>
</feature>
<keyword evidence="5 6" id="KW-0472">Membrane</keyword>
<evidence type="ECO:0000256" key="6">
    <source>
        <dbReference type="SAM" id="Phobius"/>
    </source>
</evidence>
<organism evidence="8 9">
    <name type="scientific">Asticcacaulis endophyticus</name>
    <dbReference type="NCBI Taxonomy" id="1395890"/>
    <lineage>
        <taxon>Bacteria</taxon>
        <taxon>Pseudomonadati</taxon>
        <taxon>Pseudomonadota</taxon>
        <taxon>Alphaproteobacteria</taxon>
        <taxon>Caulobacterales</taxon>
        <taxon>Caulobacteraceae</taxon>
        <taxon>Asticcacaulis</taxon>
    </lineage>
</organism>
<feature type="transmembrane region" description="Helical" evidence="6">
    <location>
        <begin position="95"/>
        <end position="113"/>
    </location>
</feature>
<keyword evidence="3 6" id="KW-0812">Transmembrane</keyword>
<dbReference type="SUPFAM" id="SSF103481">
    <property type="entry name" value="Multidrug resistance efflux transporter EmrE"/>
    <property type="match status" value="1"/>
</dbReference>
<accession>A0A918QEJ1</accession>
<evidence type="ECO:0000259" key="7">
    <source>
        <dbReference type="Pfam" id="PF00892"/>
    </source>
</evidence>
<evidence type="ECO:0000256" key="3">
    <source>
        <dbReference type="ARBA" id="ARBA00022692"/>
    </source>
</evidence>
<dbReference type="Pfam" id="PF00892">
    <property type="entry name" value="EamA"/>
    <property type="match status" value="1"/>
</dbReference>
<keyword evidence="4 6" id="KW-1133">Transmembrane helix</keyword>
<feature type="transmembrane region" description="Helical" evidence="6">
    <location>
        <begin position="119"/>
        <end position="140"/>
    </location>
</feature>
<keyword evidence="9" id="KW-1185">Reference proteome</keyword>
<dbReference type="InterPro" id="IPR000620">
    <property type="entry name" value="EamA_dom"/>
</dbReference>
<evidence type="ECO:0000313" key="9">
    <source>
        <dbReference type="Proteomes" id="UP000662572"/>
    </source>
</evidence>
<feature type="transmembrane region" description="Helical" evidence="6">
    <location>
        <begin position="210"/>
        <end position="233"/>
    </location>
</feature>
<dbReference type="InterPro" id="IPR037185">
    <property type="entry name" value="EmrE-like"/>
</dbReference>
<feature type="domain" description="EamA" evidence="7">
    <location>
        <begin position="184"/>
        <end position="318"/>
    </location>
</feature>